<gene>
    <name evidence="2" type="ORF">SAMN04489726_1965</name>
</gene>
<protein>
    <recommendedName>
        <fullName evidence="4">Secreted protein</fullName>
    </recommendedName>
</protein>
<evidence type="ECO:0008006" key="4">
    <source>
        <dbReference type="Google" id="ProtNLM"/>
    </source>
</evidence>
<dbReference type="RefSeq" id="WP_030432601.1">
    <property type="nucleotide sequence ID" value="NZ_JOEF01000029.1"/>
</dbReference>
<proteinExistence type="predicted"/>
<evidence type="ECO:0000256" key="1">
    <source>
        <dbReference type="SAM" id="SignalP"/>
    </source>
</evidence>
<name>A0A1G9TSY4_ALLAB</name>
<dbReference type="Proteomes" id="UP000183376">
    <property type="component" value="Chromosome I"/>
</dbReference>
<keyword evidence="1" id="KW-0732">Signal</keyword>
<accession>A0A1G9TSY4</accession>
<dbReference type="STRING" id="211114.SAMN04489726_1965"/>
<reference evidence="2 3" key="1">
    <citation type="submission" date="2016-10" db="EMBL/GenBank/DDBJ databases">
        <authorList>
            <person name="de Groot N.N."/>
        </authorList>
    </citation>
    <scope>NUCLEOTIDE SEQUENCE [LARGE SCALE GENOMIC DNA]</scope>
    <source>
        <strain evidence="2 3">DSM 44149</strain>
    </source>
</reference>
<feature type="signal peptide" evidence="1">
    <location>
        <begin position="1"/>
        <end position="27"/>
    </location>
</feature>
<dbReference type="AlphaFoldDB" id="A0A1G9TSY4"/>
<evidence type="ECO:0000313" key="3">
    <source>
        <dbReference type="Proteomes" id="UP000183376"/>
    </source>
</evidence>
<organism evidence="2 3">
    <name type="scientific">Allokutzneria albata</name>
    <name type="common">Kibdelosporangium albatum</name>
    <dbReference type="NCBI Taxonomy" id="211114"/>
    <lineage>
        <taxon>Bacteria</taxon>
        <taxon>Bacillati</taxon>
        <taxon>Actinomycetota</taxon>
        <taxon>Actinomycetes</taxon>
        <taxon>Pseudonocardiales</taxon>
        <taxon>Pseudonocardiaceae</taxon>
        <taxon>Allokutzneria</taxon>
    </lineage>
</organism>
<dbReference type="EMBL" id="LT629701">
    <property type="protein sequence ID" value="SDM50554.1"/>
    <property type="molecule type" value="Genomic_DNA"/>
</dbReference>
<keyword evidence="3" id="KW-1185">Reference proteome</keyword>
<evidence type="ECO:0000313" key="2">
    <source>
        <dbReference type="EMBL" id="SDM50554.1"/>
    </source>
</evidence>
<feature type="chain" id="PRO_5009245621" description="Secreted protein" evidence="1">
    <location>
        <begin position="28"/>
        <end position="135"/>
    </location>
</feature>
<sequence>MNFSIRAALVASSVVAAGLAGSAPALADGGPGWVFAGDYTPGRHCDTAGTNGVKKNLWLDHRCTPRTGGGNLVKLEVHVPPATGEWKFVGVRVCLGDCDGEGREQLHHGWATEWKCVSRGGPISGCSLYARDALV</sequence>